<feature type="transmembrane region" description="Helical" evidence="1">
    <location>
        <begin position="12"/>
        <end position="32"/>
    </location>
</feature>
<keyword evidence="1" id="KW-0812">Transmembrane</keyword>
<dbReference type="EMBL" id="JEMB01002167">
    <property type="protein sequence ID" value="KYF83006.1"/>
    <property type="molecule type" value="Genomic_DNA"/>
</dbReference>
<keyword evidence="1" id="KW-0472">Membrane</keyword>
<dbReference type="PANTHER" id="PTHR37304:SF1">
    <property type="entry name" value="MEMBRANE PROTEIN"/>
    <property type="match status" value="1"/>
</dbReference>
<dbReference type="Pfam" id="PF04070">
    <property type="entry name" value="DUF378"/>
    <property type="match status" value="1"/>
</dbReference>
<dbReference type="Proteomes" id="UP000075635">
    <property type="component" value="Unassembled WGS sequence"/>
</dbReference>
<dbReference type="PANTHER" id="PTHR37304">
    <property type="entry name" value="MEMBRANE PROTEIN-RELATED"/>
    <property type="match status" value="1"/>
</dbReference>
<organism evidence="2 3">
    <name type="scientific">Sorangium cellulosum</name>
    <name type="common">Polyangium cellulosum</name>
    <dbReference type="NCBI Taxonomy" id="56"/>
    <lineage>
        <taxon>Bacteria</taxon>
        <taxon>Pseudomonadati</taxon>
        <taxon>Myxococcota</taxon>
        <taxon>Polyangia</taxon>
        <taxon>Polyangiales</taxon>
        <taxon>Polyangiaceae</taxon>
        <taxon>Sorangium</taxon>
    </lineage>
</organism>
<sequence>MEQVNRGISGLTWVAIALVVIGAINWGLVGLFEFNVVAALFGTYSAISRIVYVLVGLAGLYLLYASVQLDKRTRVSTIP</sequence>
<protein>
    <submittedName>
        <fullName evidence="2">DUF378 domain-containing protein</fullName>
    </submittedName>
</protein>
<comment type="caution">
    <text evidence="2">The sequence shown here is derived from an EMBL/GenBank/DDBJ whole genome shotgun (WGS) entry which is preliminary data.</text>
</comment>
<gene>
    <name evidence="2" type="ORF">BE17_11860</name>
</gene>
<dbReference type="InterPro" id="IPR007211">
    <property type="entry name" value="DUF378"/>
</dbReference>
<name>A0A150RSE5_SORCE</name>
<feature type="transmembrane region" description="Helical" evidence="1">
    <location>
        <begin position="38"/>
        <end position="64"/>
    </location>
</feature>
<evidence type="ECO:0000256" key="1">
    <source>
        <dbReference type="SAM" id="Phobius"/>
    </source>
</evidence>
<keyword evidence="1" id="KW-1133">Transmembrane helix</keyword>
<evidence type="ECO:0000313" key="2">
    <source>
        <dbReference type="EMBL" id="KYF83006.1"/>
    </source>
</evidence>
<accession>A0A150RSE5</accession>
<proteinExistence type="predicted"/>
<evidence type="ECO:0000313" key="3">
    <source>
        <dbReference type="Proteomes" id="UP000075635"/>
    </source>
</evidence>
<reference evidence="2 3" key="1">
    <citation type="submission" date="2014-02" db="EMBL/GenBank/DDBJ databases">
        <title>The small core and large imbalanced accessory genome model reveals a collaborative survival strategy of Sorangium cellulosum strains in nature.</title>
        <authorList>
            <person name="Han K."/>
            <person name="Peng R."/>
            <person name="Blom J."/>
            <person name="Li Y.-Z."/>
        </authorList>
    </citation>
    <scope>NUCLEOTIDE SEQUENCE [LARGE SCALE GENOMIC DNA]</scope>
    <source>
        <strain evidence="2 3">So0011-07</strain>
    </source>
</reference>
<dbReference type="AlphaFoldDB" id="A0A150RSE5"/>